<dbReference type="EMBL" id="ATHI01000009">
    <property type="protein sequence ID" value="EPR34534.1"/>
    <property type="molecule type" value="Genomic_DNA"/>
</dbReference>
<dbReference type="CDD" id="cd01068">
    <property type="entry name" value="globin_sensor"/>
    <property type="match status" value="1"/>
</dbReference>
<dbReference type="Gene3D" id="1.10.490.10">
    <property type="entry name" value="Globins"/>
    <property type="match status" value="1"/>
</dbReference>
<organism evidence="9 10">
    <name type="scientific">Alkalidesulfovibrio alkalitolerans DSM 16529</name>
    <dbReference type="NCBI Taxonomy" id="1121439"/>
    <lineage>
        <taxon>Bacteria</taxon>
        <taxon>Pseudomonadati</taxon>
        <taxon>Thermodesulfobacteriota</taxon>
        <taxon>Desulfovibrionia</taxon>
        <taxon>Desulfovibrionales</taxon>
        <taxon>Desulfovibrionaceae</taxon>
        <taxon>Alkalidesulfovibrio</taxon>
    </lineage>
</organism>
<evidence type="ECO:0000313" key="10">
    <source>
        <dbReference type="Proteomes" id="UP000014975"/>
    </source>
</evidence>
<reference evidence="9 10" key="1">
    <citation type="journal article" date="2013" name="Genome Announc.">
        <title>Draft genome sequences for three mercury-methylating, sulfate-reducing bacteria.</title>
        <authorList>
            <person name="Brown S.D."/>
            <person name="Hurt R.A.Jr."/>
            <person name="Gilmour C.C."/>
            <person name="Elias D.A."/>
        </authorList>
    </citation>
    <scope>NUCLEOTIDE SEQUENCE [LARGE SCALE GENOMIC DNA]</scope>
    <source>
        <strain evidence="9 10">DSM 16529</strain>
    </source>
</reference>
<dbReference type="SUPFAM" id="SSF46458">
    <property type="entry name" value="Globin-like"/>
    <property type="match status" value="1"/>
</dbReference>
<evidence type="ECO:0000259" key="8">
    <source>
        <dbReference type="PROSITE" id="PS50109"/>
    </source>
</evidence>
<dbReference type="Proteomes" id="UP000014975">
    <property type="component" value="Unassembled WGS sequence"/>
</dbReference>
<dbReference type="SMART" id="SM00387">
    <property type="entry name" value="HATPase_c"/>
    <property type="match status" value="1"/>
</dbReference>
<dbReference type="InterPro" id="IPR012292">
    <property type="entry name" value="Globin/Proto"/>
</dbReference>
<dbReference type="InterPro" id="IPR050351">
    <property type="entry name" value="BphY/WalK/GraS-like"/>
</dbReference>
<dbReference type="SUPFAM" id="SSF47384">
    <property type="entry name" value="Homodimeric domain of signal transducing histidine kinase"/>
    <property type="match status" value="1"/>
</dbReference>
<dbReference type="OrthoDB" id="5444178at2"/>
<dbReference type="eggNOG" id="COG4251">
    <property type="taxonomic scope" value="Bacteria"/>
</dbReference>
<keyword evidence="7" id="KW-0902">Two-component regulatory system</keyword>
<evidence type="ECO:0000256" key="1">
    <source>
        <dbReference type="ARBA" id="ARBA00000085"/>
    </source>
</evidence>
<dbReference type="SMART" id="SM00388">
    <property type="entry name" value="HisKA"/>
    <property type="match status" value="1"/>
</dbReference>
<dbReference type="PATRIC" id="fig|1121439.3.peg.1129"/>
<keyword evidence="6" id="KW-0067">ATP-binding</keyword>
<dbReference type="RefSeq" id="WP_020886611.1">
    <property type="nucleotide sequence ID" value="NZ_ATHI01000009.1"/>
</dbReference>
<dbReference type="Gene3D" id="3.30.565.10">
    <property type="entry name" value="Histidine kinase-like ATPase, C-terminal domain"/>
    <property type="match status" value="1"/>
</dbReference>
<dbReference type="PANTHER" id="PTHR42878:SF7">
    <property type="entry name" value="SENSOR HISTIDINE KINASE GLRK"/>
    <property type="match status" value="1"/>
</dbReference>
<dbReference type="InterPro" id="IPR009050">
    <property type="entry name" value="Globin-like_sf"/>
</dbReference>
<dbReference type="GO" id="GO:0030295">
    <property type="term" value="F:protein kinase activator activity"/>
    <property type="evidence" value="ECO:0007669"/>
    <property type="project" value="TreeGrafter"/>
</dbReference>
<dbReference type="GO" id="GO:0005524">
    <property type="term" value="F:ATP binding"/>
    <property type="evidence" value="ECO:0007669"/>
    <property type="project" value="UniProtKB-KW"/>
</dbReference>
<accession>S7UKZ8</accession>
<dbReference type="EC" id="2.7.13.3" evidence="2"/>
<dbReference type="InterPro" id="IPR003661">
    <property type="entry name" value="HisK_dim/P_dom"/>
</dbReference>
<gene>
    <name evidence="9" type="ORF">dsat_2726</name>
</gene>
<dbReference type="GO" id="GO:0019825">
    <property type="term" value="F:oxygen binding"/>
    <property type="evidence" value="ECO:0007669"/>
    <property type="project" value="InterPro"/>
</dbReference>
<dbReference type="Gene3D" id="1.10.287.130">
    <property type="match status" value="1"/>
</dbReference>
<feature type="domain" description="Histidine kinase" evidence="8">
    <location>
        <begin position="175"/>
        <end position="388"/>
    </location>
</feature>
<dbReference type="PANTHER" id="PTHR42878">
    <property type="entry name" value="TWO-COMPONENT HISTIDINE KINASE"/>
    <property type="match status" value="1"/>
</dbReference>
<dbReference type="SUPFAM" id="SSF55874">
    <property type="entry name" value="ATPase domain of HSP90 chaperone/DNA topoisomerase II/histidine kinase"/>
    <property type="match status" value="1"/>
</dbReference>
<evidence type="ECO:0000313" key="9">
    <source>
        <dbReference type="EMBL" id="EPR34534.1"/>
    </source>
</evidence>
<dbReference type="InterPro" id="IPR039379">
    <property type="entry name" value="Protoglobin_sensor_dom"/>
</dbReference>
<protein>
    <recommendedName>
        <fullName evidence="2">histidine kinase</fullName>
        <ecNumber evidence="2">2.7.13.3</ecNumber>
    </recommendedName>
</protein>
<evidence type="ECO:0000256" key="4">
    <source>
        <dbReference type="ARBA" id="ARBA00022741"/>
    </source>
</evidence>
<dbReference type="InterPro" id="IPR036097">
    <property type="entry name" value="HisK_dim/P_sf"/>
</dbReference>
<dbReference type="AlphaFoldDB" id="S7UKZ8"/>
<dbReference type="GO" id="GO:0020037">
    <property type="term" value="F:heme binding"/>
    <property type="evidence" value="ECO:0007669"/>
    <property type="project" value="InterPro"/>
</dbReference>
<evidence type="ECO:0000256" key="7">
    <source>
        <dbReference type="ARBA" id="ARBA00023012"/>
    </source>
</evidence>
<sequence length="406" mass="44440">MPAPDLLDIKPPLPRLRFFKDQLGISPELAAPLANYAPQFAARVDSMGEFLYQLIMGYAQTKIVLQHQTSEMRLKHNWRGWYARLWDDPLSDDFLTALWKSGTRHVQYGVDHRFISLAYSHVRRFCMAEAAKIVSAEELSAVTDALARIFDLCLLVETDAFLTSSSRCELDVMAGVAHQIRNPLTIIGGNAHALLRSSGPGSREHAAGEAIIDEARRLERMVRNVSVYVSTLSLEPKFRRIQLEPLLTGLLDRLRSEGAMNGYDVDIRLPEGALAVEGDPALLEPLFYHLLQNAAEAALPDDPRLSVTSGTDRALPGFLSVHVFNTGQPPPGMSGEAMFLPFHSSKPYGTGFGLAIARLAARRNFGTLDIAPVNGSGTEAVATLPLPGAVDASGLFVRTGEQERPS</sequence>
<proteinExistence type="predicted"/>
<dbReference type="PROSITE" id="PS50109">
    <property type="entry name" value="HIS_KIN"/>
    <property type="match status" value="1"/>
</dbReference>
<evidence type="ECO:0000256" key="2">
    <source>
        <dbReference type="ARBA" id="ARBA00012438"/>
    </source>
</evidence>
<keyword evidence="4" id="KW-0547">Nucleotide-binding</keyword>
<evidence type="ECO:0000256" key="6">
    <source>
        <dbReference type="ARBA" id="ARBA00022840"/>
    </source>
</evidence>
<comment type="catalytic activity">
    <reaction evidence="1">
        <text>ATP + protein L-histidine = ADP + protein N-phospho-L-histidine.</text>
        <dbReference type="EC" id="2.7.13.3"/>
    </reaction>
</comment>
<dbReference type="InterPro" id="IPR036890">
    <property type="entry name" value="HATPase_C_sf"/>
</dbReference>
<dbReference type="Pfam" id="PF02518">
    <property type="entry name" value="HATPase_c"/>
    <property type="match status" value="1"/>
</dbReference>
<keyword evidence="10" id="KW-1185">Reference proteome</keyword>
<evidence type="ECO:0000256" key="3">
    <source>
        <dbReference type="ARBA" id="ARBA00022679"/>
    </source>
</evidence>
<dbReference type="STRING" id="1121439.dsat_2726"/>
<dbReference type="GO" id="GO:0000155">
    <property type="term" value="F:phosphorelay sensor kinase activity"/>
    <property type="evidence" value="ECO:0007669"/>
    <property type="project" value="InterPro"/>
</dbReference>
<dbReference type="CDD" id="cd00082">
    <property type="entry name" value="HisKA"/>
    <property type="match status" value="1"/>
</dbReference>
<dbReference type="Pfam" id="PF00512">
    <property type="entry name" value="HisKA"/>
    <property type="match status" value="1"/>
</dbReference>
<dbReference type="InterPro" id="IPR003594">
    <property type="entry name" value="HATPase_dom"/>
</dbReference>
<comment type="caution">
    <text evidence="9">The sequence shown here is derived from an EMBL/GenBank/DDBJ whole genome shotgun (WGS) entry which is preliminary data.</text>
</comment>
<dbReference type="InterPro" id="IPR044398">
    <property type="entry name" value="Globin-sensor_dom"/>
</dbReference>
<name>S7UKZ8_9BACT</name>
<dbReference type="InterPro" id="IPR005467">
    <property type="entry name" value="His_kinase_dom"/>
</dbReference>
<dbReference type="Pfam" id="PF11563">
    <property type="entry name" value="Protoglobin"/>
    <property type="match status" value="1"/>
</dbReference>
<evidence type="ECO:0000256" key="5">
    <source>
        <dbReference type="ARBA" id="ARBA00022777"/>
    </source>
</evidence>
<keyword evidence="5 9" id="KW-0418">Kinase</keyword>
<dbReference type="GO" id="GO:0007234">
    <property type="term" value="P:osmosensory signaling via phosphorelay pathway"/>
    <property type="evidence" value="ECO:0007669"/>
    <property type="project" value="TreeGrafter"/>
</dbReference>
<dbReference type="GO" id="GO:0000156">
    <property type="term" value="F:phosphorelay response regulator activity"/>
    <property type="evidence" value="ECO:0007669"/>
    <property type="project" value="TreeGrafter"/>
</dbReference>
<keyword evidence="3" id="KW-0808">Transferase</keyword>